<dbReference type="AlphaFoldDB" id="A0A2P5FEW0"/>
<feature type="compositionally biased region" description="Basic and acidic residues" evidence="1">
    <location>
        <begin position="46"/>
        <end position="56"/>
    </location>
</feature>
<dbReference type="Gene3D" id="2.40.70.10">
    <property type="entry name" value="Acid Proteases"/>
    <property type="match status" value="1"/>
</dbReference>
<evidence type="ECO:0000313" key="3">
    <source>
        <dbReference type="Proteomes" id="UP000237000"/>
    </source>
</evidence>
<dbReference type="EMBL" id="JXTC01000039">
    <property type="protein sequence ID" value="PON96306.1"/>
    <property type="molecule type" value="Genomic_DNA"/>
</dbReference>
<sequence>NKNRYCQFHRDHGHDTVHCRNLYAQVMMVIQAGKLKQYVKADGQAKKDTAGQDKGKQTQASGSEQQTLRIVPMIVGRPKPSQGREERDNIYKRTGERVKRLRSLGHSVNHLATEQAHTSAVPIAFTQQDLATVRLPHDDPLVVKLQIDSSMVGRVLIDRGSSADVLFLNTFENMGLNRSMLRPTYQPLFAFDSNRVSPLRVATLKVHATDRSLDVDFVVVDCQSSFNAIMGRGWIHAMHRVASTLHQVLRCQSTDGTHTIDIRGDQTSARKYFSTTMKGPAADTTIVTEDK</sequence>
<dbReference type="InParanoid" id="A0A2P5FEW0"/>
<evidence type="ECO:0008006" key="4">
    <source>
        <dbReference type="Google" id="ProtNLM"/>
    </source>
</evidence>
<accession>A0A2P5FEW0</accession>
<dbReference type="CDD" id="cd00303">
    <property type="entry name" value="retropepsin_like"/>
    <property type="match status" value="1"/>
</dbReference>
<name>A0A2P5FEW0_TREOI</name>
<reference evidence="3" key="1">
    <citation type="submission" date="2016-06" db="EMBL/GenBank/DDBJ databases">
        <title>Parallel loss of symbiosis genes in relatives of nitrogen-fixing non-legume Parasponia.</title>
        <authorList>
            <person name="Van Velzen R."/>
            <person name="Holmer R."/>
            <person name="Bu F."/>
            <person name="Rutten L."/>
            <person name="Van Zeijl A."/>
            <person name="Liu W."/>
            <person name="Santuari L."/>
            <person name="Cao Q."/>
            <person name="Sharma T."/>
            <person name="Shen D."/>
            <person name="Roswanjaya Y."/>
            <person name="Wardhani T."/>
            <person name="Kalhor M.S."/>
            <person name="Jansen J."/>
            <person name="Van den Hoogen J."/>
            <person name="Gungor B."/>
            <person name="Hartog M."/>
            <person name="Hontelez J."/>
            <person name="Verver J."/>
            <person name="Yang W.-C."/>
            <person name="Schijlen E."/>
            <person name="Repin R."/>
            <person name="Schilthuizen M."/>
            <person name="Schranz E."/>
            <person name="Heidstra R."/>
            <person name="Miyata K."/>
            <person name="Fedorova E."/>
            <person name="Kohlen W."/>
            <person name="Bisseling T."/>
            <person name="Smit S."/>
            <person name="Geurts R."/>
        </authorList>
    </citation>
    <scope>NUCLEOTIDE SEQUENCE [LARGE SCALE GENOMIC DNA]</scope>
    <source>
        <strain evidence="3">cv. RG33-2</strain>
    </source>
</reference>
<feature type="non-terminal residue" evidence="2">
    <location>
        <position position="1"/>
    </location>
</feature>
<dbReference type="InterPro" id="IPR021109">
    <property type="entry name" value="Peptidase_aspartic_dom_sf"/>
</dbReference>
<keyword evidence="3" id="KW-1185">Reference proteome</keyword>
<dbReference type="PANTHER" id="PTHR33240">
    <property type="entry name" value="OS08G0508500 PROTEIN"/>
    <property type="match status" value="1"/>
</dbReference>
<protein>
    <recommendedName>
        <fullName evidence="4">Aspartic peptidase domain containing protein</fullName>
    </recommendedName>
</protein>
<dbReference type="OrthoDB" id="1166097at2759"/>
<comment type="caution">
    <text evidence="2">The sequence shown here is derived from an EMBL/GenBank/DDBJ whole genome shotgun (WGS) entry which is preliminary data.</text>
</comment>
<evidence type="ECO:0000256" key="1">
    <source>
        <dbReference type="SAM" id="MobiDB-lite"/>
    </source>
</evidence>
<gene>
    <name evidence="2" type="ORF">TorRG33x02_078950</name>
</gene>
<feature type="region of interest" description="Disordered" evidence="1">
    <location>
        <begin position="46"/>
        <end position="65"/>
    </location>
</feature>
<organism evidence="2 3">
    <name type="scientific">Trema orientale</name>
    <name type="common">Charcoal tree</name>
    <name type="synonym">Celtis orientalis</name>
    <dbReference type="NCBI Taxonomy" id="63057"/>
    <lineage>
        <taxon>Eukaryota</taxon>
        <taxon>Viridiplantae</taxon>
        <taxon>Streptophyta</taxon>
        <taxon>Embryophyta</taxon>
        <taxon>Tracheophyta</taxon>
        <taxon>Spermatophyta</taxon>
        <taxon>Magnoliopsida</taxon>
        <taxon>eudicotyledons</taxon>
        <taxon>Gunneridae</taxon>
        <taxon>Pentapetalae</taxon>
        <taxon>rosids</taxon>
        <taxon>fabids</taxon>
        <taxon>Rosales</taxon>
        <taxon>Cannabaceae</taxon>
        <taxon>Trema</taxon>
    </lineage>
</organism>
<dbReference type="PANTHER" id="PTHR33240:SF15">
    <property type="entry name" value="GAG-PRO-LIKE PROTEIN"/>
    <property type="match status" value="1"/>
</dbReference>
<evidence type="ECO:0000313" key="2">
    <source>
        <dbReference type="EMBL" id="PON96306.1"/>
    </source>
</evidence>
<dbReference type="Proteomes" id="UP000237000">
    <property type="component" value="Unassembled WGS sequence"/>
</dbReference>
<proteinExistence type="predicted"/>